<evidence type="ECO:0000256" key="1">
    <source>
        <dbReference type="ARBA" id="ARBA00004651"/>
    </source>
</evidence>
<dbReference type="PANTHER" id="PTHR23514">
    <property type="entry name" value="BYPASS OF STOP CODON PROTEIN 6"/>
    <property type="match status" value="1"/>
</dbReference>
<dbReference type="GO" id="GO:0022857">
    <property type="term" value="F:transmembrane transporter activity"/>
    <property type="evidence" value="ECO:0007669"/>
    <property type="project" value="InterPro"/>
</dbReference>
<proteinExistence type="inferred from homology"/>
<comment type="similarity">
    <text evidence="2">Belongs to the major facilitator superfamily.</text>
</comment>
<dbReference type="InterPro" id="IPR051788">
    <property type="entry name" value="MFS_Transporter"/>
</dbReference>
<evidence type="ECO:0000259" key="8">
    <source>
        <dbReference type="PROSITE" id="PS50850"/>
    </source>
</evidence>
<dbReference type="Pfam" id="PF07690">
    <property type="entry name" value="MFS_1"/>
    <property type="match status" value="1"/>
</dbReference>
<dbReference type="InterPro" id="IPR020846">
    <property type="entry name" value="MFS_dom"/>
</dbReference>
<feature type="transmembrane region" description="Helical" evidence="7">
    <location>
        <begin position="340"/>
        <end position="359"/>
    </location>
</feature>
<dbReference type="Gene3D" id="1.20.1250.20">
    <property type="entry name" value="MFS general substrate transporter like domains"/>
    <property type="match status" value="1"/>
</dbReference>
<comment type="caution">
    <text evidence="9">The sequence shown here is derived from an EMBL/GenBank/DDBJ whole genome shotgun (WGS) entry which is preliminary data.</text>
</comment>
<feature type="transmembrane region" description="Helical" evidence="7">
    <location>
        <begin position="277"/>
        <end position="294"/>
    </location>
</feature>
<gene>
    <name evidence="9" type="ORF">FC15_GL001392</name>
</gene>
<feature type="transmembrane region" description="Helical" evidence="7">
    <location>
        <begin position="92"/>
        <end position="113"/>
    </location>
</feature>
<evidence type="ECO:0000313" key="10">
    <source>
        <dbReference type="Proteomes" id="UP000051315"/>
    </source>
</evidence>
<accession>A0A0R1VXK9</accession>
<evidence type="ECO:0000256" key="4">
    <source>
        <dbReference type="ARBA" id="ARBA00022692"/>
    </source>
</evidence>
<feature type="transmembrane region" description="Helical" evidence="7">
    <location>
        <begin position="300"/>
        <end position="319"/>
    </location>
</feature>
<keyword evidence="5 7" id="KW-1133">Transmembrane helix</keyword>
<evidence type="ECO:0000256" key="6">
    <source>
        <dbReference type="ARBA" id="ARBA00023136"/>
    </source>
</evidence>
<dbReference type="Proteomes" id="UP000051315">
    <property type="component" value="Unassembled WGS sequence"/>
</dbReference>
<dbReference type="PATRIC" id="fig|1423735.3.peg.1440"/>
<comment type="subcellular location">
    <subcellularLocation>
        <location evidence="1">Cell membrane</location>
        <topology evidence="1">Multi-pass membrane protein</topology>
    </subcellularLocation>
</comment>
<evidence type="ECO:0000256" key="3">
    <source>
        <dbReference type="ARBA" id="ARBA00022448"/>
    </source>
</evidence>
<keyword evidence="3" id="KW-0813">Transport</keyword>
<evidence type="ECO:0000256" key="2">
    <source>
        <dbReference type="ARBA" id="ARBA00008335"/>
    </source>
</evidence>
<dbReference type="OrthoDB" id="9795150at2"/>
<keyword evidence="6 7" id="KW-0472">Membrane</keyword>
<feature type="domain" description="Major facilitator superfamily (MFS) profile" evidence="8">
    <location>
        <begin position="5"/>
        <end position="388"/>
    </location>
</feature>
<dbReference type="PROSITE" id="PS50850">
    <property type="entry name" value="MFS"/>
    <property type="match status" value="1"/>
</dbReference>
<dbReference type="EMBL" id="AZFX01000038">
    <property type="protein sequence ID" value="KRM10417.1"/>
    <property type="molecule type" value="Genomic_DNA"/>
</dbReference>
<dbReference type="RefSeq" id="WP_057824219.1">
    <property type="nucleotide sequence ID" value="NZ_AZFX01000038.1"/>
</dbReference>
<keyword evidence="4 7" id="KW-0812">Transmembrane</keyword>
<dbReference type="AlphaFoldDB" id="A0A0R1VXK9"/>
<feature type="transmembrane region" description="Helical" evidence="7">
    <location>
        <begin position="70"/>
        <end position="86"/>
    </location>
</feature>
<evidence type="ECO:0000313" key="9">
    <source>
        <dbReference type="EMBL" id="KRM10417.1"/>
    </source>
</evidence>
<feature type="transmembrane region" description="Helical" evidence="7">
    <location>
        <begin position="213"/>
        <end position="232"/>
    </location>
</feature>
<evidence type="ECO:0000256" key="7">
    <source>
        <dbReference type="SAM" id="Phobius"/>
    </source>
</evidence>
<feature type="transmembrane region" description="Helical" evidence="7">
    <location>
        <begin position="252"/>
        <end position="270"/>
    </location>
</feature>
<dbReference type="STRING" id="1423735.FC15_GL001392"/>
<feature type="transmembrane region" description="Helical" evidence="7">
    <location>
        <begin position="156"/>
        <end position="179"/>
    </location>
</feature>
<feature type="transmembrane region" description="Helical" evidence="7">
    <location>
        <begin position="40"/>
        <end position="58"/>
    </location>
</feature>
<name>A0A0R1VXK9_9LACO</name>
<dbReference type="InterPro" id="IPR036259">
    <property type="entry name" value="MFS_trans_sf"/>
</dbReference>
<organism evidence="9 10">
    <name type="scientific">Lapidilactobacillus concavus DSM 17758</name>
    <dbReference type="NCBI Taxonomy" id="1423735"/>
    <lineage>
        <taxon>Bacteria</taxon>
        <taxon>Bacillati</taxon>
        <taxon>Bacillota</taxon>
        <taxon>Bacilli</taxon>
        <taxon>Lactobacillales</taxon>
        <taxon>Lactobacillaceae</taxon>
        <taxon>Lapidilactobacillus</taxon>
    </lineage>
</organism>
<keyword evidence="10" id="KW-1185">Reference proteome</keyword>
<dbReference type="InterPro" id="IPR011701">
    <property type="entry name" value="MFS"/>
</dbReference>
<evidence type="ECO:0000256" key="5">
    <source>
        <dbReference type="ARBA" id="ARBA00022989"/>
    </source>
</evidence>
<protein>
    <submittedName>
        <fullName evidence="9">Transporter, major facilitator family protein</fullName>
    </submittedName>
</protein>
<dbReference type="SUPFAM" id="SSF103473">
    <property type="entry name" value="MFS general substrate transporter"/>
    <property type="match status" value="1"/>
</dbReference>
<reference evidence="9 10" key="1">
    <citation type="journal article" date="2015" name="Genome Announc.">
        <title>Expanding the biotechnology potential of lactobacilli through comparative genomics of 213 strains and associated genera.</title>
        <authorList>
            <person name="Sun Z."/>
            <person name="Harris H.M."/>
            <person name="McCann A."/>
            <person name="Guo C."/>
            <person name="Argimon S."/>
            <person name="Zhang W."/>
            <person name="Yang X."/>
            <person name="Jeffery I.B."/>
            <person name="Cooney J.C."/>
            <person name="Kagawa T.F."/>
            <person name="Liu W."/>
            <person name="Song Y."/>
            <person name="Salvetti E."/>
            <person name="Wrobel A."/>
            <person name="Rasinkangas P."/>
            <person name="Parkhill J."/>
            <person name="Rea M.C."/>
            <person name="O'Sullivan O."/>
            <person name="Ritari J."/>
            <person name="Douillard F.P."/>
            <person name="Paul Ross R."/>
            <person name="Yang R."/>
            <person name="Briner A.E."/>
            <person name="Felis G.E."/>
            <person name="de Vos W.M."/>
            <person name="Barrangou R."/>
            <person name="Klaenhammer T.R."/>
            <person name="Caufield P.W."/>
            <person name="Cui Y."/>
            <person name="Zhang H."/>
            <person name="O'Toole P.W."/>
        </authorList>
    </citation>
    <scope>NUCLEOTIDE SEQUENCE [LARGE SCALE GENOMIC DNA]</scope>
    <source>
        <strain evidence="9 10">DSM 17758</strain>
    </source>
</reference>
<feature type="transmembrane region" description="Helical" evidence="7">
    <location>
        <begin position="125"/>
        <end position="144"/>
    </location>
</feature>
<feature type="transmembrane region" description="Helical" evidence="7">
    <location>
        <begin position="365"/>
        <end position="384"/>
    </location>
</feature>
<sequence>MTALLLVVIYIAFIGLGVPDSLFGTAWPAMYREFNLTLSAASYVTILTSLGTVIASLFSARLINRFKTGLVTALSTVLTAVSLLGFSLSANFYWLCLFAVPLGLGAGAVDSALNNYVAIHYRATHMSFLHCFYGLGVSISPYLMSRTLGDAGNWRGGYHLAFVIQALIALVTIISLPLWRHIGQKHERRHQEISQHTKTLSFHQIAKLPGIPAVWLAFVASCAAEITCGTWGSTYLVNSRGMAISEAAGALTFYYVGMTVGRFLSGLLATRLSSWRLIRLGQLVFAIAIVLILQPWQTTVAVIGLFMVGLGNGPIYPNLVHLTPTNFGQDVSQSVMGSQMAAASLSIMIVPPIFGGLAQLLSPTIFPYFITLMFLLMVIAINRLQKTVAIENPIE</sequence>
<dbReference type="GO" id="GO:0005886">
    <property type="term" value="C:plasma membrane"/>
    <property type="evidence" value="ECO:0007669"/>
    <property type="project" value="UniProtKB-SubCell"/>
</dbReference>
<dbReference type="PANTHER" id="PTHR23514:SF3">
    <property type="entry name" value="BYPASS OF STOP CODON PROTEIN 6"/>
    <property type="match status" value="1"/>
</dbReference>